<organism evidence="7 8">
    <name type="scientific">Evtepia gabavorous</name>
    <dbReference type="NCBI Taxonomy" id="2211183"/>
    <lineage>
        <taxon>Bacteria</taxon>
        <taxon>Bacillati</taxon>
        <taxon>Bacillota</taxon>
        <taxon>Clostridia</taxon>
        <taxon>Eubacteriales</taxon>
        <taxon>Evtepia</taxon>
    </lineage>
</organism>
<dbReference type="Gene3D" id="3.30.2350.10">
    <property type="entry name" value="Pseudouridine synthase"/>
    <property type="match status" value="1"/>
</dbReference>
<evidence type="ECO:0000256" key="1">
    <source>
        <dbReference type="ARBA" id="ARBA00000073"/>
    </source>
</evidence>
<feature type="domain" description="Pseudouridine synthase RsuA/RluA-like" evidence="6">
    <location>
        <begin position="67"/>
        <end position="184"/>
    </location>
</feature>
<dbReference type="SUPFAM" id="SSF55120">
    <property type="entry name" value="Pseudouridine synthase"/>
    <property type="match status" value="1"/>
</dbReference>
<evidence type="ECO:0000313" key="7">
    <source>
        <dbReference type="EMBL" id="RFT05894.1"/>
    </source>
</evidence>
<evidence type="ECO:0000256" key="4">
    <source>
        <dbReference type="ARBA" id="ARBA00033164"/>
    </source>
</evidence>
<evidence type="ECO:0000259" key="6">
    <source>
        <dbReference type="Pfam" id="PF00849"/>
    </source>
</evidence>
<dbReference type="EMBL" id="QQRQ01000023">
    <property type="protein sequence ID" value="RFT05894.1"/>
    <property type="molecule type" value="Genomic_DNA"/>
</dbReference>
<evidence type="ECO:0000256" key="5">
    <source>
        <dbReference type="SAM" id="MobiDB-lite"/>
    </source>
</evidence>
<dbReference type="InterPro" id="IPR050188">
    <property type="entry name" value="RluA_PseudoU_synthase"/>
</dbReference>
<dbReference type="Pfam" id="PF00849">
    <property type="entry name" value="PseudoU_synth_2"/>
    <property type="match status" value="1"/>
</dbReference>
<evidence type="ECO:0000256" key="3">
    <source>
        <dbReference type="ARBA" id="ARBA00031870"/>
    </source>
</evidence>
<dbReference type="PANTHER" id="PTHR21600">
    <property type="entry name" value="MITOCHONDRIAL RNA PSEUDOURIDINE SYNTHASE"/>
    <property type="match status" value="1"/>
</dbReference>
<dbReference type="InterPro" id="IPR006145">
    <property type="entry name" value="PsdUridine_synth_RsuA/RluA"/>
</dbReference>
<dbReference type="InterPro" id="IPR020103">
    <property type="entry name" value="PsdUridine_synth_cat_dom_sf"/>
</dbReference>
<name>A0A3E2B1M8_9FIRM</name>
<dbReference type="GO" id="GO:0140098">
    <property type="term" value="F:catalytic activity, acting on RNA"/>
    <property type="evidence" value="ECO:0007669"/>
    <property type="project" value="UniProtKB-ARBA"/>
</dbReference>
<sequence length="243" mass="27739">MCCPSGGRRSPPKMRGRHCRKKRRNSMLEILYQDQALVVCVKPFRVLSTDEPGGMPDLIRQAIGQPQAKVRTVHRLDQVVGGLMVYGLTGHAASELSRQIREDQFQKEYQAVVHWRPQYDAGTYIDLLGRNEKTRKTYVAKVPGKGIQQAVLHYRLLDNRQGFSLVEIRLETGRTHQIRAQFSARGMPLAGDRKYSKYPDPPSWQIALWSSHLAFTHPETGEAMDFRLSPPATEPWTLFQNTL</sequence>
<evidence type="ECO:0000313" key="8">
    <source>
        <dbReference type="Proteomes" id="UP000260649"/>
    </source>
</evidence>
<protein>
    <recommendedName>
        <fullName evidence="3">RNA pseudouridylate synthase</fullName>
    </recommendedName>
    <alternativeName>
        <fullName evidence="4">RNA-uridine isomerase</fullName>
    </alternativeName>
</protein>
<dbReference type="Proteomes" id="UP000260649">
    <property type="component" value="Unassembled WGS sequence"/>
</dbReference>
<evidence type="ECO:0000256" key="2">
    <source>
        <dbReference type="ARBA" id="ARBA00010876"/>
    </source>
</evidence>
<dbReference type="CDD" id="cd02869">
    <property type="entry name" value="PseudoU_synth_RluA_like"/>
    <property type="match status" value="1"/>
</dbReference>
<dbReference type="GO" id="GO:0003723">
    <property type="term" value="F:RNA binding"/>
    <property type="evidence" value="ECO:0007669"/>
    <property type="project" value="InterPro"/>
</dbReference>
<feature type="compositionally biased region" description="Basic residues" evidence="5">
    <location>
        <begin position="10"/>
        <end position="20"/>
    </location>
</feature>
<feature type="region of interest" description="Disordered" evidence="5">
    <location>
        <begin position="1"/>
        <end position="20"/>
    </location>
</feature>
<dbReference type="GO" id="GO:0009982">
    <property type="term" value="F:pseudouridine synthase activity"/>
    <property type="evidence" value="ECO:0007669"/>
    <property type="project" value="InterPro"/>
</dbReference>
<comment type="caution">
    <text evidence="7">The sequence shown here is derived from an EMBL/GenBank/DDBJ whole genome shotgun (WGS) entry which is preliminary data.</text>
</comment>
<reference evidence="7 8" key="1">
    <citation type="submission" date="2018-07" db="EMBL/GenBank/DDBJ databases">
        <title>GABA Modulating Bacteria of the Human Gut Microbiota.</title>
        <authorList>
            <person name="Strandwitz P."/>
            <person name="Kim K.H."/>
            <person name="Terekhova D."/>
            <person name="Liu J.K."/>
            <person name="Sharma A."/>
            <person name="Levering J."/>
            <person name="Mcdonald D."/>
            <person name="Dietrich D."/>
            <person name="Ramadhar T.R."/>
            <person name="Lekbua A."/>
            <person name="Mroue N."/>
            <person name="Liston C."/>
            <person name="Stewart E.J."/>
            <person name="Dubin M.J."/>
            <person name="Zengler K."/>
            <person name="Knight R."/>
            <person name="Gilbert J.A."/>
            <person name="Clardy J."/>
            <person name="Lewis K."/>
        </authorList>
    </citation>
    <scope>NUCLEOTIDE SEQUENCE [LARGE SCALE GENOMIC DNA]</scope>
    <source>
        <strain evidence="7 8">KLE1738</strain>
    </source>
</reference>
<comment type="similarity">
    <text evidence="2">Belongs to the pseudouridine synthase RluA family.</text>
</comment>
<accession>A0A3E2B1M8</accession>
<comment type="catalytic activity">
    <reaction evidence="1">
        <text>a uridine in RNA = a pseudouridine in RNA</text>
        <dbReference type="Rhea" id="RHEA:48348"/>
        <dbReference type="Rhea" id="RHEA-COMP:12068"/>
        <dbReference type="Rhea" id="RHEA-COMP:12069"/>
        <dbReference type="ChEBI" id="CHEBI:65314"/>
        <dbReference type="ChEBI" id="CHEBI:65315"/>
    </reaction>
</comment>
<dbReference type="OrthoDB" id="9807829at2"/>
<dbReference type="AlphaFoldDB" id="A0A3E2B1M8"/>
<keyword evidence="8" id="KW-1185">Reference proteome</keyword>
<dbReference type="PANTHER" id="PTHR21600:SF87">
    <property type="entry name" value="RNA PSEUDOURIDYLATE SYNTHASE DOMAIN-CONTAINING PROTEIN 1"/>
    <property type="match status" value="1"/>
</dbReference>
<proteinExistence type="inferred from homology"/>
<gene>
    <name evidence="7" type="ORF">DV520_10225</name>
</gene>
<dbReference type="GO" id="GO:0000455">
    <property type="term" value="P:enzyme-directed rRNA pseudouridine synthesis"/>
    <property type="evidence" value="ECO:0007669"/>
    <property type="project" value="TreeGrafter"/>
</dbReference>